<proteinExistence type="predicted"/>
<dbReference type="AlphaFoldDB" id="A0A816Y602"/>
<evidence type="ECO:0000313" key="2">
    <source>
        <dbReference type="Proteomes" id="UP000663887"/>
    </source>
</evidence>
<protein>
    <submittedName>
        <fullName evidence="1">Uncharacterized protein</fullName>
    </submittedName>
</protein>
<evidence type="ECO:0000313" key="1">
    <source>
        <dbReference type="EMBL" id="CAF2153625.1"/>
    </source>
</evidence>
<accession>A0A816Y602</accession>
<gene>
    <name evidence="1" type="ORF">XDN619_LOCUS29069</name>
</gene>
<dbReference type="Proteomes" id="UP000663887">
    <property type="component" value="Unassembled WGS sequence"/>
</dbReference>
<comment type="caution">
    <text evidence="1">The sequence shown here is derived from an EMBL/GenBank/DDBJ whole genome shotgun (WGS) entry which is preliminary data.</text>
</comment>
<sequence>QLLMPFVCIACSPEIWPRNHRIANTSLTVTNQA</sequence>
<dbReference type="EMBL" id="CAJNRG010014182">
    <property type="protein sequence ID" value="CAF2153625.1"/>
    <property type="molecule type" value="Genomic_DNA"/>
</dbReference>
<feature type="non-terminal residue" evidence="1">
    <location>
        <position position="1"/>
    </location>
</feature>
<name>A0A816Y602_9BILA</name>
<reference evidence="1" key="1">
    <citation type="submission" date="2021-02" db="EMBL/GenBank/DDBJ databases">
        <authorList>
            <person name="Nowell W R."/>
        </authorList>
    </citation>
    <scope>NUCLEOTIDE SEQUENCE</scope>
</reference>
<organism evidence="1 2">
    <name type="scientific">Rotaria magnacalcarata</name>
    <dbReference type="NCBI Taxonomy" id="392030"/>
    <lineage>
        <taxon>Eukaryota</taxon>
        <taxon>Metazoa</taxon>
        <taxon>Spiralia</taxon>
        <taxon>Gnathifera</taxon>
        <taxon>Rotifera</taxon>
        <taxon>Eurotatoria</taxon>
        <taxon>Bdelloidea</taxon>
        <taxon>Philodinida</taxon>
        <taxon>Philodinidae</taxon>
        <taxon>Rotaria</taxon>
    </lineage>
</organism>